<dbReference type="EMBL" id="MK072412">
    <property type="protein sequence ID" value="AYV84589.1"/>
    <property type="molecule type" value="Genomic_DNA"/>
</dbReference>
<evidence type="ECO:0000256" key="1">
    <source>
        <dbReference type="SAM" id="Phobius"/>
    </source>
</evidence>
<gene>
    <name evidence="2" type="ORF">Hyperionvirus30_5</name>
</gene>
<feature type="transmembrane region" description="Helical" evidence="1">
    <location>
        <begin position="161"/>
        <end position="182"/>
    </location>
</feature>
<feature type="transmembrane region" description="Helical" evidence="1">
    <location>
        <begin position="45"/>
        <end position="69"/>
    </location>
</feature>
<feature type="transmembrane region" description="Helical" evidence="1">
    <location>
        <begin position="135"/>
        <end position="155"/>
    </location>
</feature>
<keyword evidence="1" id="KW-1133">Transmembrane helix</keyword>
<name>A0A3G5AGR3_9VIRU</name>
<reference evidence="2" key="1">
    <citation type="submission" date="2018-10" db="EMBL/GenBank/DDBJ databases">
        <title>Hidden diversity of soil giant viruses.</title>
        <authorList>
            <person name="Schulz F."/>
            <person name="Alteio L."/>
            <person name="Goudeau D."/>
            <person name="Ryan E.M."/>
            <person name="Malmstrom R.R."/>
            <person name="Blanchard J."/>
            <person name="Woyke T."/>
        </authorList>
    </citation>
    <scope>NUCLEOTIDE SEQUENCE</scope>
    <source>
        <strain evidence="2">HYV1</strain>
    </source>
</reference>
<protein>
    <submittedName>
        <fullName evidence="2">Uncharacterized protein</fullName>
    </submittedName>
</protein>
<sequence length="307" mass="34441">MSDSKISSESVAGEKFNYETAIKKAKFYFGKAREFYGQNKKICDLSMSLFCFCAVMFGWADLAIISKLYMFGLMYMTAKAIRNVYVRFGVKAEDAVQPGGAAAAGVKDTNEVGQSLTSYIERLDRKGLNECMEQFIILGNNWMIYAGSLLCDMLFVGLNWIFSGFFFSGLFTVMRFCCYMYFCDFFVRTLSAVGGESESLSMADWTATEAAHNKSMPSPTRYLTTWLIMNKLIAPFCCSNVNIEILKLISKGSTNVVDTLTEFWKQFSMKNPAISQLPTAAGNFAVKTSKGFFKSASDKISSWRKKE</sequence>
<proteinExistence type="predicted"/>
<keyword evidence="1" id="KW-0472">Membrane</keyword>
<keyword evidence="1" id="KW-0812">Transmembrane</keyword>
<evidence type="ECO:0000313" key="2">
    <source>
        <dbReference type="EMBL" id="AYV84589.1"/>
    </source>
</evidence>
<accession>A0A3G5AGR3</accession>
<organism evidence="2">
    <name type="scientific">Hyperionvirus sp</name>
    <dbReference type="NCBI Taxonomy" id="2487770"/>
    <lineage>
        <taxon>Viruses</taxon>
        <taxon>Varidnaviria</taxon>
        <taxon>Bamfordvirae</taxon>
        <taxon>Nucleocytoviricota</taxon>
        <taxon>Megaviricetes</taxon>
        <taxon>Imitervirales</taxon>
        <taxon>Mimiviridae</taxon>
        <taxon>Klosneuvirinae</taxon>
    </lineage>
</organism>